<dbReference type="PANTHER" id="PTHR47129">
    <property type="entry name" value="QUINONE OXIDOREDUCTASE 2"/>
    <property type="match status" value="1"/>
</dbReference>
<dbReference type="InterPro" id="IPR036291">
    <property type="entry name" value="NAD(P)-bd_dom_sf"/>
</dbReference>
<evidence type="ECO:0000313" key="2">
    <source>
        <dbReference type="EMBL" id="MXV17254.1"/>
    </source>
</evidence>
<dbReference type="Gene3D" id="3.40.50.720">
    <property type="entry name" value="NAD(P)-binding Rossmann-like Domain"/>
    <property type="match status" value="1"/>
</dbReference>
<keyword evidence="3" id="KW-1185">Reference proteome</keyword>
<reference evidence="2 3" key="1">
    <citation type="submission" date="2019-11" db="EMBL/GenBank/DDBJ databases">
        <title>Pedobacter sp. HMF7056 Genome sequencing and assembly.</title>
        <authorList>
            <person name="Kang H."/>
            <person name="Kim H."/>
            <person name="Joh K."/>
        </authorList>
    </citation>
    <scope>NUCLEOTIDE SEQUENCE [LARGE SCALE GENOMIC DNA]</scope>
    <source>
        <strain evidence="2 3">HMF7056</strain>
    </source>
</reference>
<feature type="domain" description="NmrA-like" evidence="1">
    <location>
        <begin position="2"/>
        <end position="250"/>
    </location>
</feature>
<dbReference type="Gene3D" id="3.90.25.10">
    <property type="entry name" value="UDP-galactose 4-epimerase, domain 1"/>
    <property type="match status" value="1"/>
</dbReference>
<dbReference type="CDD" id="cd05269">
    <property type="entry name" value="TMR_SDR_a"/>
    <property type="match status" value="1"/>
</dbReference>
<evidence type="ECO:0000313" key="3">
    <source>
        <dbReference type="Proteomes" id="UP000451233"/>
    </source>
</evidence>
<dbReference type="Pfam" id="PF05368">
    <property type="entry name" value="NmrA"/>
    <property type="match status" value="1"/>
</dbReference>
<gene>
    <name evidence="2" type="ORF">GS398_18290</name>
</gene>
<sequence length="286" mass="30404">MILVTGASGHLGSAVIDFLLQKVPASQLAVLVRSEEKGTAFKEKGITVRTGDYLDKDSLVTAFNGVEKLLFISSSALNGRKAQHLNVVSAAQQAGVKFIAYTGVATTKTSGSAFQWFLDDHFDTDQAIRESGITYALLHHTLYADFLPVFTGPKAADTGIRLPAGNGAVPFAARTDMAEAAANVITGAAHENKEYNIGLPVSYSFAEVAKLLSEVSGKEVSYTDIPADAFKAFLESIHLPEEAIAVSVGFIAAIKANELDTPSGDLRQLLGREPKSLKEVIAAVYK</sequence>
<dbReference type="EMBL" id="WVHS01000004">
    <property type="protein sequence ID" value="MXV17254.1"/>
    <property type="molecule type" value="Genomic_DNA"/>
</dbReference>
<accession>A0A7K1Y1Y0</accession>
<comment type="caution">
    <text evidence="2">The sequence shown here is derived from an EMBL/GenBank/DDBJ whole genome shotgun (WGS) entry which is preliminary data.</text>
</comment>
<dbReference type="RefSeq" id="WP_160908247.1">
    <property type="nucleotide sequence ID" value="NZ_WVHS01000004.1"/>
</dbReference>
<organism evidence="2 3">
    <name type="scientific">Hufsiella ginkgonis</name>
    <dbReference type="NCBI Taxonomy" id="2695274"/>
    <lineage>
        <taxon>Bacteria</taxon>
        <taxon>Pseudomonadati</taxon>
        <taxon>Bacteroidota</taxon>
        <taxon>Sphingobacteriia</taxon>
        <taxon>Sphingobacteriales</taxon>
        <taxon>Sphingobacteriaceae</taxon>
        <taxon>Hufsiella</taxon>
    </lineage>
</organism>
<dbReference type="AlphaFoldDB" id="A0A7K1Y1Y0"/>
<dbReference type="SUPFAM" id="SSF51735">
    <property type="entry name" value="NAD(P)-binding Rossmann-fold domains"/>
    <property type="match status" value="1"/>
</dbReference>
<dbReference type="Proteomes" id="UP000451233">
    <property type="component" value="Unassembled WGS sequence"/>
</dbReference>
<dbReference type="PANTHER" id="PTHR47129:SF1">
    <property type="entry name" value="NMRA-LIKE DOMAIN-CONTAINING PROTEIN"/>
    <property type="match status" value="1"/>
</dbReference>
<dbReference type="InterPro" id="IPR052718">
    <property type="entry name" value="NmrA-type_oxidoreductase"/>
</dbReference>
<protein>
    <submittedName>
        <fullName evidence="2">NmrA family NAD(P)-binding protein</fullName>
    </submittedName>
</protein>
<dbReference type="InterPro" id="IPR008030">
    <property type="entry name" value="NmrA-like"/>
</dbReference>
<evidence type="ECO:0000259" key="1">
    <source>
        <dbReference type="Pfam" id="PF05368"/>
    </source>
</evidence>
<name>A0A7K1Y1Y0_9SPHI</name>
<proteinExistence type="predicted"/>